<dbReference type="Proteomes" id="UP001152876">
    <property type="component" value="Unassembled WGS sequence"/>
</dbReference>
<evidence type="ECO:0000256" key="1">
    <source>
        <dbReference type="SAM" id="SignalP"/>
    </source>
</evidence>
<evidence type="ECO:0000259" key="2">
    <source>
        <dbReference type="PROSITE" id="PS51781"/>
    </source>
</evidence>
<proteinExistence type="predicted"/>
<dbReference type="Pfam" id="PF08239">
    <property type="entry name" value="SH3_3"/>
    <property type="match status" value="1"/>
</dbReference>
<dbReference type="InterPro" id="IPR010466">
    <property type="entry name" value="DUF1058"/>
</dbReference>
<dbReference type="Gene3D" id="2.30.30.40">
    <property type="entry name" value="SH3 Domains"/>
    <property type="match status" value="2"/>
</dbReference>
<dbReference type="PANTHER" id="PTHR34408:SF1">
    <property type="entry name" value="GLYCOSYL HYDROLASE FAMILY 19 DOMAIN-CONTAINING PROTEIN HI_1415"/>
    <property type="match status" value="1"/>
</dbReference>
<evidence type="ECO:0000313" key="3">
    <source>
        <dbReference type="EMBL" id="MDG5977231.1"/>
    </source>
</evidence>
<comment type="caution">
    <text evidence="3">The sequence shown here is derived from an EMBL/GenBank/DDBJ whole genome shotgun (WGS) entry which is preliminary data.</text>
</comment>
<reference evidence="3" key="1">
    <citation type="submission" date="2013-01" db="EMBL/GenBank/DDBJ databases">
        <title>Genome draft of Hydrogenophaga taeniospiralis 2K1.</title>
        <authorList>
            <person name="Gomila M."/>
            <person name="Lalucat J."/>
        </authorList>
    </citation>
    <scope>NUCLEOTIDE SEQUENCE</scope>
    <source>
        <strain evidence="3">CCUG 15921</strain>
    </source>
</reference>
<dbReference type="EMBL" id="AOGK01000018">
    <property type="protein sequence ID" value="MDG5977231.1"/>
    <property type="molecule type" value="Genomic_DNA"/>
</dbReference>
<dbReference type="PANTHER" id="PTHR34408">
    <property type="entry name" value="FAMILY PROTEIN, PUTATIVE-RELATED"/>
    <property type="match status" value="1"/>
</dbReference>
<accession>A0A9X4NV82</accession>
<evidence type="ECO:0000313" key="4">
    <source>
        <dbReference type="Proteomes" id="UP001152876"/>
    </source>
</evidence>
<feature type="signal peptide" evidence="1">
    <location>
        <begin position="1"/>
        <end position="28"/>
    </location>
</feature>
<dbReference type="SMART" id="SM00287">
    <property type="entry name" value="SH3b"/>
    <property type="match status" value="2"/>
</dbReference>
<feature type="chain" id="PRO_5040771899" description="SH3b domain-containing protein" evidence="1">
    <location>
        <begin position="29"/>
        <end position="155"/>
    </location>
</feature>
<gene>
    <name evidence="3" type="ORF">H010_18360</name>
</gene>
<name>A0A9X4NV82_9BURK</name>
<keyword evidence="4" id="KW-1185">Reference proteome</keyword>
<dbReference type="PROSITE" id="PS51781">
    <property type="entry name" value="SH3B"/>
    <property type="match status" value="1"/>
</dbReference>
<organism evidence="3 4">
    <name type="scientific">Hydrogenophaga taeniospiralis CCUG 15921</name>
    <dbReference type="NCBI Taxonomy" id="1281780"/>
    <lineage>
        <taxon>Bacteria</taxon>
        <taxon>Pseudomonadati</taxon>
        <taxon>Pseudomonadota</taxon>
        <taxon>Betaproteobacteria</taxon>
        <taxon>Burkholderiales</taxon>
        <taxon>Comamonadaceae</taxon>
        <taxon>Hydrogenophaga</taxon>
    </lineage>
</organism>
<keyword evidence="1" id="KW-0732">Signal</keyword>
<sequence length="155" mass="17419">MNWKNTTRQTLGTTVLCLAALAATAASAATQQMVSVKGSTLNMRSGPGTHTEVLWELKRGYPLKVLARKGRWLQVIDFEKDRGWVARSLTGSTPHHVVKSRVANMRSGPGTQHRIVGKVEYGEVLRTREKRADWVRVERDSGKIGWIAKRLLWGW</sequence>
<dbReference type="RefSeq" id="WP_068175649.1">
    <property type="nucleotide sequence ID" value="NZ_AOGK01000018.1"/>
</dbReference>
<dbReference type="OrthoDB" id="5297720at2"/>
<dbReference type="InterPro" id="IPR003646">
    <property type="entry name" value="SH3-like_bac-type"/>
</dbReference>
<dbReference type="Pfam" id="PF06347">
    <property type="entry name" value="SH3_4"/>
    <property type="match status" value="1"/>
</dbReference>
<dbReference type="AlphaFoldDB" id="A0A9X4NV82"/>
<feature type="domain" description="SH3b" evidence="2">
    <location>
        <begin position="93"/>
        <end position="155"/>
    </location>
</feature>
<protein>
    <recommendedName>
        <fullName evidence="2">SH3b domain-containing protein</fullName>
    </recommendedName>
</protein>
<dbReference type="InterPro" id="IPR052354">
    <property type="entry name" value="Cell_Wall_Dynamics_Protein"/>
</dbReference>